<dbReference type="InterPro" id="IPR009057">
    <property type="entry name" value="Homeodomain-like_sf"/>
</dbReference>
<dbReference type="GO" id="GO:0070898">
    <property type="term" value="P:RNA polymerase III preinitiation complex assembly"/>
    <property type="evidence" value="ECO:0007669"/>
    <property type="project" value="TreeGrafter"/>
</dbReference>
<dbReference type="InParanoid" id="A8N2G3"/>
<evidence type="ECO:0000259" key="2">
    <source>
        <dbReference type="PROSITE" id="PS50090"/>
    </source>
</evidence>
<keyword evidence="6" id="KW-1185">Reference proteome</keyword>
<dbReference type="InterPro" id="IPR039467">
    <property type="entry name" value="TFIIIB_B''_Myb"/>
</dbReference>
<reference evidence="5 6" key="1">
    <citation type="journal article" date="2010" name="Proc. Natl. Acad. Sci. U.S.A.">
        <title>Insights into evolution of multicellular fungi from the assembled chromosomes of the mushroom Coprinopsis cinerea (Coprinus cinereus).</title>
        <authorList>
            <person name="Stajich J.E."/>
            <person name="Wilke S.K."/>
            <person name="Ahren D."/>
            <person name="Au C.H."/>
            <person name="Birren B.W."/>
            <person name="Borodovsky M."/>
            <person name="Burns C."/>
            <person name="Canback B."/>
            <person name="Casselton L.A."/>
            <person name="Cheng C.K."/>
            <person name="Deng J."/>
            <person name="Dietrich F.S."/>
            <person name="Fargo D.C."/>
            <person name="Farman M.L."/>
            <person name="Gathman A.C."/>
            <person name="Goldberg J."/>
            <person name="Guigo R."/>
            <person name="Hoegger P.J."/>
            <person name="Hooker J.B."/>
            <person name="Huggins A."/>
            <person name="James T.Y."/>
            <person name="Kamada T."/>
            <person name="Kilaru S."/>
            <person name="Kodira C."/>
            <person name="Kues U."/>
            <person name="Kupfer D."/>
            <person name="Kwan H.S."/>
            <person name="Lomsadze A."/>
            <person name="Li W."/>
            <person name="Lilly W.W."/>
            <person name="Ma L.J."/>
            <person name="Mackey A.J."/>
            <person name="Manning G."/>
            <person name="Martin F."/>
            <person name="Muraguchi H."/>
            <person name="Natvig D.O."/>
            <person name="Palmerini H."/>
            <person name="Ramesh M.A."/>
            <person name="Rehmeyer C.J."/>
            <person name="Roe B.A."/>
            <person name="Shenoy N."/>
            <person name="Stanke M."/>
            <person name="Ter-Hovhannisyan V."/>
            <person name="Tunlid A."/>
            <person name="Velagapudi R."/>
            <person name="Vision T.J."/>
            <person name="Zeng Q."/>
            <person name="Zolan M.E."/>
            <person name="Pukkila P.J."/>
        </authorList>
    </citation>
    <scope>NUCLEOTIDE SEQUENCE [LARGE SCALE GENOMIC DNA]</scope>
    <source>
        <strain evidence="6">Okayama-7 / 130 / ATCC MYA-4618 / FGSC 9003</strain>
    </source>
</reference>
<dbReference type="CDD" id="cd00167">
    <property type="entry name" value="SANT"/>
    <property type="match status" value="1"/>
</dbReference>
<feature type="compositionally biased region" description="Low complexity" evidence="1">
    <location>
        <begin position="516"/>
        <end position="531"/>
    </location>
</feature>
<feature type="compositionally biased region" description="Polar residues" evidence="1">
    <location>
        <begin position="39"/>
        <end position="48"/>
    </location>
</feature>
<dbReference type="Proteomes" id="UP000001861">
    <property type="component" value="Unassembled WGS sequence"/>
</dbReference>
<dbReference type="GeneID" id="6005562"/>
<dbReference type="PROSITE" id="PS51293">
    <property type="entry name" value="SANT"/>
    <property type="match status" value="1"/>
</dbReference>
<feature type="compositionally biased region" description="Pro residues" evidence="1">
    <location>
        <begin position="49"/>
        <end position="62"/>
    </location>
</feature>
<dbReference type="KEGG" id="cci:CC1G_01816"/>
<feature type="region of interest" description="Disordered" evidence="1">
    <location>
        <begin position="326"/>
        <end position="350"/>
    </location>
</feature>
<feature type="compositionally biased region" description="Polar residues" evidence="1">
    <location>
        <begin position="183"/>
        <end position="199"/>
    </location>
</feature>
<dbReference type="Gene3D" id="1.10.10.60">
    <property type="entry name" value="Homeodomain-like"/>
    <property type="match status" value="1"/>
</dbReference>
<feature type="compositionally biased region" description="Low complexity" evidence="1">
    <location>
        <begin position="546"/>
        <end position="559"/>
    </location>
</feature>
<dbReference type="RefSeq" id="XP_001829136.2">
    <property type="nucleotide sequence ID" value="XM_001829084.2"/>
</dbReference>
<dbReference type="OMA" id="EDQHAKE"/>
<accession>A8N2G3</accession>
<dbReference type="PROSITE" id="PS51294">
    <property type="entry name" value="HTH_MYB"/>
    <property type="match status" value="1"/>
</dbReference>
<comment type="caution">
    <text evidence="5">The sequence shown here is derived from an EMBL/GenBank/DDBJ whole genome shotgun (WGS) entry which is preliminary data.</text>
</comment>
<dbReference type="SMART" id="SM00717">
    <property type="entry name" value="SANT"/>
    <property type="match status" value="1"/>
</dbReference>
<feature type="compositionally biased region" description="Polar residues" evidence="1">
    <location>
        <begin position="337"/>
        <end position="347"/>
    </location>
</feature>
<feature type="region of interest" description="Disordered" evidence="1">
    <location>
        <begin position="490"/>
        <end position="565"/>
    </location>
</feature>
<dbReference type="InterPro" id="IPR017930">
    <property type="entry name" value="Myb_dom"/>
</dbReference>
<feature type="domain" description="Myb-like" evidence="2">
    <location>
        <begin position="414"/>
        <end position="461"/>
    </location>
</feature>
<dbReference type="PANTHER" id="PTHR22929:SF0">
    <property type="entry name" value="TRANSCRIPTION FACTOR TFIIIB COMPONENT B'' HOMOLOG"/>
    <property type="match status" value="1"/>
</dbReference>
<dbReference type="AlphaFoldDB" id="A8N2G3"/>
<dbReference type="eggNOG" id="KOG2009">
    <property type="taxonomic scope" value="Eukaryota"/>
</dbReference>
<dbReference type="EMBL" id="AACS02000001">
    <property type="protein sequence ID" value="EAU92771.2"/>
    <property type="molecule type" value="Genomic_DNA"/>
</dbReference>
<feature type="compositionally biased region" description="Polar residues" evidence="1">
    <location>
        <begin position="98"/>
        <end position="122"/>
    </location>
</feature>
<feature type="compositionally biased region" description="Polar residues" evidence="1">
    <location>
        <begin position="10"/>
        <end position="30"/>
    </location>
</feature>
<feature type="compositionally biased region" description="Basic residues" evidence="1">
    <location>
        <begin position="212"/>
        <end position="221"/>
    </location>
</feature>
<dbReference type="GO" id="GO:0001156">
    <property type="term" value="F:TFIIIC-class transcription factor complex binding"/>
    <property type="evidence" value="ECO:0007669"/>
    <property type="project" value="TreeGrafter"/>
</dbReference>
<proteinExistence type="predicted"/>
<evidence type="ECO:0000259" key="3">
    <source>
        <dbReference type="PROSITE" id="PS51293"/>
    </source>
</evidence>
<evidence type="ECO:0000256" key="1">
    <source>
        <dbReference type="SAM" id="MobiDB-lite"/>
    </source>
</evidence>
<sequence>MPPPPPPVPQATSSVTVEANVLASNSTSAPPSDPVGPSSIPNGSTPQMPSQPSPLAPKPPSQPITVSVPSPVTHSGSQNANTPAIPVPIPSLSRPPTLISTPVAPSSTARTPITVPSTTSRSPFAVPINIPRPGSVLAVPTNYPPATVLPIPSNPVGNAITVPSNAQTSSGAAQGSAALGNDEPSTSTQPVASTSSQPALEQANGPEDGHATKGKRKRKRSSTTTPEGEEAPKPKGGRGRRSRGPSLPPYDPTADPGEDIDPTVVTMASLCEDTGQGRVSSKAAEIQSNHAAWKQRNREKRARMRAIMEAKKYGRTDEEAELIADGEVPATPAPTPQIKTPSGSSADDVTPDFDYTQDLTTSRYNVQVRIGPNGETIIDEDSLVVNREEADDTANYTHVTESDHTKFVNSGTYGKRFRGSRWSAEETELFYEALSQFGENYELIAYVLPGRDRKSCKNKFKVEDKKNPARINYCLNNRTEVDIETLSRMTGKDFSGPVPEIRAPTPRPSLIPRPDTTTAEVEPAEEASTSTKSQPKRRRAKSSATDDGVVIVGDIGSVVPNFDDA</sequence>
<evidence type="ECO:0000313" key="5">
    <source>
        <dbReference type="EMBL" id="EAU92771.2"/>
    </source>
</evidence>
<dbReference type="SUPFAM" id="SSF46689">
    <property type="entry name" value="Homeodomain-like"/>
    <property type="match status" value="1"/>
</dbReference>
<dbReference type="PROSITE" id="PS50090">
    <property type="entry name" value="MYB_LIKE"/>
    <property type="match status" value="1"/>
</dbReference>
<dbReference type="STRING" id="240176.A8N2G3"/>
<dbReference type="InterPro" id="IPR001005">
    <property type="entry name" value="SANT/Myb"/>
</dbReference>
<evidence type="ECO:0000313" key="6">
    <source>
        <dbReference type="Proteomes" id="UP000001861"/>
    </source>
</evidence>
<dbReference type="Pfam" id="PF15963">
    <property type="entry name" value="Myb_DNA-bind_7"/>
    <property type="match status" value="1"/>
</dbReference>
<gene>
    <name evidence="5" type="ORF">CC1G_01816</name>
</gene>
<dbReference type="HOGENOM" id="CLU_029054_1_0_1"/>
<feature type="region of interest" description="Disordered" evidence="1">
    <location>
        <begin position="1"/>
        <end position="132"/>
    </location>
</feature>
<dbReference type="OrthoDB" id="272624at2759"/>
<dbReference type="InterPro" id="IPR017884">
    <property type="entry name" value="SANT_dom"/>
</dbReference>
<evidence type="ECO:0000259" key="4">
    <source>
        <dbReference type="PROSITE" id="PS51294"/>
    </source>
</evidence>
<feature type="domain" description="SANT" evidence="3">
    <location>
        <begin position="420"/>
        <end position="468"/>
    </location>
</feature>
<organism evidence="5 6">
    <name type="scientific">Coprinopsis cinerea (strain Okayama-7 / 130 / ATCC MYA-4618 / FGSC 9003)</name>
    <name type="common">Inky cap fungus</name>
    <name type="synonym">Hormographiella aspergillata</name>
    <dbReference type="NCBI Taxonomy" id="240176"/>
    <lineage>
        <taxon>Eukaryota</taxon>
        <taxon>Fungi</taxon>
        <taxon>Dikarya</taxon>
        <taxon>Basidiomycota</taxon>
        <taxon>Agaricomycotina</taxon>
        <taxon>Agaricomycetes</taxon>
        <taxon>Agaricomycetidae</taxon>
        <taxon>Agaricales</taxon>
        <taxon>Agaricineae</taxon>
        <taxon>Psathyrellaceae</taxon>
        <taxon>Coprinopsis</taxon>
    </lineage>
</organism>
<feature type="domain" description="HTH myb-type" evidence="4">
    <location>
        <begin position="414"/>
        <end position="468"/>
    </location>
</feature>
<dbReference type="VEuPathDB" id="FungiDB:CC1G_01816"/>
<name>A8N2G3_COPC7</name>
<protein>
    <submittedName>
        <fullName evidence="5">Uncharacterized protein</fullName>
    </submittedName>
</protein>
<dbReference type="GO" id="GO:0000126">
    <property type="term" value="C:transcription factor TFIIIB complex"/>
    <property type="evidence" value="ECO:0007669"/>
    <property type="project" value="TreeGrafter"/>
</dbReference>
<dbReference type="PANTHER" id="PTHR22929">
    <property type="entry name" value="RNA POLYMERASE III TRANSCRIPTION INITIATION FACTOR B"/>
    <property type="match status" value="1"/>
</dbReference>
<feature type="compositionally biased region" description="Low complexity" evidence="1">
    <location>
        <begin position="164"/>
        <end position="178"/>
    </location>
</feature>
<feature type="region of interest" description="Disordered" evidence="1">
    <location>
        <begin position="146"/>
        <end position="300"/>
    </location>
</feature>
<feature type="compositionally biased region" description="Polar residues" evidence="1">
    <location>
        <begin position="64"/>
        <end position="82"/>
    </location>
</feature>